<protein>
    <submittedName>
        <fullName evidence="1">Uncharacterized protein</fullName>
    </submittedName>
</protein>
<accession>A0A9X2FML4</accession>
<keyword evidence="2" id="KW-1185">Reference proteome</keyword>
<sequence>MKITEIRLIDEVFLEAHIDADDMQEGLIVDAERIHPNMPLHLSGARWGKSGKDAIQFLTSNFAEIRALVANASESLRLPARQATS</sequence>
<dbReference type="EMBL" id="JAMYXC010000029">
    <property type="protein sequence ID" value="MCP1167336.1"/>
    <property type="molecule type" value="Genomic_DNA"/>
</dbReference>
<reference evidence="1" key="1">
    <citation type="submission" date="2022-06" db="EMBL/GenBank/DDBJ databases">
        <title>Limimaricola sediminis sp. nov., isolated from an intertidal sediment.</title>
        <authorList>
            <person name="Shao X."/>
        </authorList>
    </citation>
    <scope>NUCLEOTIDE SEQUENCE</scope>
    <source>
        <strain evidence="1">ASW11-118</strain>
    </source>
</reference>
<gene>
    <name evidence="1" type="ORF">NHG85_02135</name>
</gene>
<name>A0A9X2FML4_9RHOB</name>
<proteinExistence type="predicted"/>
<evidence type="ECO:0000313" key="2">
    <source>
        <dbReference type="Proteomes" id="UP001139477"/>
    </source>
</evidence>
<dbReference type="RefSeq" id="WP_253329376.1">
    <property type="nucleotide sequence ID" value="NZ_JAMYXC010000029.1"/>
</dbReference>
<evidence type="ECO:0000313" key="1">
    <source>
        <dbReference type="EMBL" id="MCP1167336.1"/>
    </source>
</evidence>
<organism evidence="1 2">
    <name type="scientific">Limimaricola litoreus</name>
    <dbReference type="NCBI Taxonomy" id="2955316"/>
    <lineage>
        <taxon>Bacteria</taxon>
        <taxon>Pseudomonadati</taxon>
        <taxon>Pseudomonadota</taxon>
        <taxon>Alphaproteobacteria</taxon>
        <taxon>Rhodobacterales</taxon>
        <taxon>Paracoccaceae</taxon>
        <taxon>Limimaricola</taxon>
    </lineage>
</organism>
<dbReference type="Proteomes" id="UP001139477">
    <property type="component" value="Unassembled WGS sequence"/>
</dbReference>
<dbReference type="AlphaFoldDB" id="A0A9X2FML4"/>
<comment type="caution">
    <text evidence="1">The sequence shown here is derived from an EMBL/GenBank/DDBJ whole genome shotgun (WGS) entry which is preliminary data.</text>
</comment>